<evidence type="ECO:0000313" key="3">
    <source>
        <dbReference type="EMBL" id="OPH51343.1"/>
    </source>
</evidence>
<accession>A0A1V4HD47</accession>
<dbReference type="NCBIfam" id="TIGR02669">
    <property type="entry name" value="SpoIID_LytB"/>
    <property type="match status" value="1"/>
</dbReference>
<dbReference type="RefSeq" id="WP_079417012.1">
    <property type="nucleotide sequence ID" value="NZ_MBTG01000030.1"/>
</dbReference>
<dbReference type="NCBIfam" id="TIGR02870">
    <property type="entry name" value="spore_II_D"/>
    <property type="match status" value="1"/>
</dbReference>
<keyword evidence="4" id="KW-1185">Reference proteome</keyword>
<feature type="domain" description="Sporulation stage II protein D amidase enhancer LytB N-terminal" evidence="2">
    <location>
        <begin position="72"/>
        <end position="177"/>
    </location>
</feature>
<dbReference type="PANTHER" id="PTHR30032:SF4">
    <property type="entry name" value="AMIDASE ENHANCER"/>
    <property type="match status" value="1"/>
</dbReference>
<dbReference type="InterPro" id="IPR013693">
    <property type="entry name" value="SpoIID/LytB_N"/>
</dbReference>
<protein>
    <submittedName>
        <fullName evidence="3">Stage II sporulation protein D</fullName>
    </submittedName>
</protein>
<dbReference type="InterPro" id="IPR013486">
    <property type="entry name" value="SpoIID/LytB"/>
</dbReference>
<dbReference type="AlphaFoldDB" id="A0A1V4HD47"/>
<dbReference type="InterPro" id="IPR051922">
    <property type="entry name" value="Bact_Sporulation_Assoc"/>
</dbReference>
<dbReference type="InterPro" id="IPR014225">
    <property type="entry name" value="Spore_II_D_firmicutes"/>
</dbReference>
<dbReference type="OrthoDB" id="9794671at2"/>
<dbReference type="Pfam" id="PF08486">
    <property type="entry name" value="SpoIID"/>
    <property type="match status" value="1"/>
</dbReference>
<reference evidence="4" key="1">
    <citation type="submission" date="2016-07" db="EMBL/GenBank/DDBJ databases">
        <authorList>
            <person name="Florea S."/>
            <person name="Webb J.S."/>
            <person name="Jaromczyk J."/>
            <person name="Schardl C.L."/>
        </authorList>
    </citation>
    <scope>NUCLEOTIDE SEQUENCE [LARGE SCALE GENOMIC DNA]</scope>
    <source>
        <strain evidence="4">CY1</strain>
    </source>
</reference>
<dbReference type="PANTHER" id="PTHR30032">
    <property type="entry name" value="N-ACETYLMURAMOYL-L-ALANINE AMIDASE-RELATED"/>
    <property type="match status" value="1"/>
</dbReference>
<evidence type="ECO:0000256" key="1">
    <source>
        <dbReference type="SAM" id="Phobius"/>
    </source>
</evidence>
<evidence type="ECO:0000313" key="4">
    <source>
        <dbReference type="Proteomes" id="UP000190626"/>
    </source>
</evidence>
<comment type="caution">
    <text evidence="3">The sequence shown here is derived from an EMBL/GenBank/DDBJ whole genome shotgun (WGS) entry which is preliminary data.</text>
</comment>
<feature type="transmembrane region" description="Helical" evidence="1">
    <location>
        <begin position="12"/>
        <end position="34"/>
    </location>
</feature>
<keyword evidence="1" id="KW-1133">Transmembrane helix</keyword>
<dbReference type="Proteomes" id="UP000190626">
    <property type="component" value="Unassembled WGS sequence"/>
</dbReference>
<proteinExistence type="predicted"/>
<keyword evidence="1" id="KW-0812">Transmembrane</keyword>
<dbReference type="STRING" id="1469647.BC351_34835"/>
<organism evidence="3 4">
    <name type="scientific">Paenibacillus ferrarius</name>
    <dbReference type="NCBI Taxonomy" id="1469647"/>
    <lineage>
        <taxon>Bacteria</taxon>
        <taxon>Bacillati</taxon>
        <taxon>Bacillota</taxon>
        <taxon>Bacilli</taxon>
        <taxon>Bacillales</taxon>
        <taxon>Paenibacillaceae</taxon>
        <taxon>Paenibacillus</taxon>
    </lineage>
</organism>
<dbReference type="EMBL" id="MBTG01000030">
    <property type="protein sequence ID" value="OPH51343.1"/>
    <property type="molecule type" value="Genomic_DNA"/>
</dbReference>
<gene>
    <name evidence="3" type="ORF">BC351_34835</name>
</gene>
<name>A0A1V4HD47_9BACL</name>
<dbReference type="GO" id="GO:0030288">
    <property type="term" value="C:outer membrane-bounded periplasmic space"/>
    <property type="evidence" value="ECO:0007669"/>
    <property type="project" value="TreeGrafter"/>
</dbReference>
<sequence length="350" mass="39156">MFKKKRVLNHRVILWMAVCLSSMLCVTMFVPMLLVKKIPNGDAAAPVQVATDGSLQETITAQGLMIPVYLTKKAMVETVPLEQYVKGVLAAEMPVEFELEALKAQAMAARTYVVRRVIEKDYSNMPVNDALVTDTTAHQAYLTEQELKEKWNKSSYEANMAKIDRAVNETKDMILTYEHKPINATFFSTSNGYTENSEDYWPFMSPYLRSVPSPWDVSLSSRYQETVEITYKDMLHKLGVTSIATTGTNAKAMKVLEWSAGHRIKKMTIGGKTFSGREVREKLGLASSQFDWKWSGSKVAITTYGFGHGVGLSQWGANGMAKEGKTAEQIVTYYYTGISIEKAAPFIQKS</sequence>
<keyword evidence="1" id="KW-0472">Membrane</keyword>
<dbReference type="GO" id="GO:0030435">
    <property type="term" value="P:sporulation resulting in formation of a cellular spore"/>
    <property type="evidence" value="ECO:0007669"/>
    <property type="project" value="InterPro"/>
</dbReference>
<evidence type="ECO:0000259" key="2">
    <source>
        <dbReference type="Pfam" id="PF08486"/>
    </source>
</evidence>